<comment type="caution">
    <text evidence="2">The sequence shown here is derived from an EMBL/GenBank/DDBJ whole genome shotgun (WGS) entry which is preliminary data.</text>
</comment>
<dbReference type="PANTHER" id="PTHR31210">
    <property type="entry name" value="OS06G0731900 PROTEIN"/>
    <property type="match status" value="1"/>
</dbReference>
<protein>
    <submittedName>
        <fullName evidence="2">Uncharacterized protein</fullName>
    </submittedName>
</protein>
<organism evidence="2 3">
    <name type="scientific">Psophocarpus tetragonolobus</name>
    <name type="common">Winged bean</name>
    <name type="synonym">Dolichos tetragonolobus</name>
    <dbReference type="NCBI Taxonomy" id="3891"/>
    <lineage>
        <taxon>Eukaryota</taxon>
        <taxon>Viridiplantae</taxon>
        <taxon>Streptophyta</taxon>
        <taxon>Embryophyta</taxon>
        <taxon>Tracheophyta</taxon>
        <taxon>Spermatophyta</taxon>
        <taxon>Magnoliopsida</taxon>
        <taxon>eudicotyledons</taxon>
        <taxon>Gunneridae</taxon>
        <taxon>Pentapetalae</taxon>
        <taxon>rosids</taxon>
        <taxon>fabids</taxon>
        <taxon>Fabales</taxon>
        <taxon>Fabaceae</taxon>
        <taxon>Papilionoideae</taxon>
        <taxon>50 kb inversion clade</taxon>
        <taxon>NPAAA clade</taxon>
        <taxon>indigoferoid/millettioid clade</taxon>
        <taxon>Phaseoleae</taxon>
        <taxon>Psophocarpus</taxon>
    </lineage>
</organism>
<reference evidence="2 3" key="1">
    <citation type="submission" date="2024-01" db="EMBL/GenBank/DDBJ databases">
        <title>The genomes of 5 underutilized Papilionoideae crops provide insights into root nodulation and disease resistanc.</title>
        <authorList>
            <person name="Jiang F."/>
        </authorList>
    </citation>
    <scope>NUCLEOTIDE SEQUENCE [LARGE SCALE GENOMIC DNA]</scope>
    <source>
        <strain evidence="2">DUOXIRENSHENG_FW03</strain>
        <tissue evidence="2">Leaves</tissue>
    </source>
</reference>
<dbReference type="InterPro" id="IPR007877">
    <property type="entry name" value="DUF707"/>
</dbReference>
<dbReference type="Proteomes" id="UP001386955">
    <property type="component" value="Unassembled WGS sequence"/>
</dbReference>
<evidence type="ECO:0000313" key="3">
    <source>
        <dbReference type="Proteomes" id="UP001386955"/>
    </source>
</evidence>
<feature type="transmembrane region" description="Helical" evidence="1">
    <location>
        <begin position="40"/>
        <end position="62"/>
    </location>
</feature>
<dbReference type="AlphaFoldDB" id="A0AAN9SG43"/>
<keyword evidence="1" id="KW-0812">Transmembrane</keyword>
<sequence length="398" mass="46100">MTPHTRVGYCFLPSFVQSIIVCARYEEILDSDSKTKRSCFWGIVPVVSLFCVVLIFSTSFFAQRYNEKLLRWRMGIKKLEDDSCKNQCRAGGSRALPKGIISNTSDLEMRHLWGLPVTKTIDNKEKASTNLFAMAVGIKQKDLVNEMVKKFLASNFVVMLFHYDGIVDEWNDFEWNKRVIHVAVANQTKWWFAKRFLHPDIVAEYGYIFLWDEDLGVEHFHPNRYVSIIKSEGLEISQPALDTEKSEVHHQITARGRRSIVHRRIYKPGGRGKGCDKSSTGPPCTGWVEMMAPVFSRDAWRCVWYMIQNDLIHAWGLDMQLGYCAQGDRTKNVGVVDAEYIVHYGHPTLGGLDVHEVSSRSKDHRVDVRRLSYHELQVFRKRWQKAVEEDECWVDPFQ</sequence>
<keyword evidence="1" id="KW-0472">Membrane</keyword>
<evidence type="ECO:0000313" key="2">
    <source>
        <dbReference type="EMBL" id="KAK7394675.1"/>
    </source>
</evidence>
<dbReference type="EMBL" id="JAYMYS010000004">
    <property type="protein sequence ID" value="KAK7394675.1"/>
    <property type="molecule type" value="Genomic_DNA"/>
</dbReference>
<proteinExistence type="predicted"/>
<accession>A0AAN9SG43</accession>
<dbReference type="PANTHER" id="PTHR31210:SF74">
    <property type="entry name" value="LYSINE KETOGLUTARATE REDUCTASE TRANS-SPLICING-LIKE PROTEIN"/>
    <property type="match status" value="1"/>
</dbReference>
<evidence type="ECO:0000256" key="1">
    <source>
        <dbReference type="SAM" id="Phobius"/>
    </source>
</evidence>
<dbReference type="Pfam" id="PF05212">
    <property type="entry name" value="DUF707"/>
    <property type="match status" value="1"/>
</dbReference>
<gene>
    <name evidence="2" type="ORF">VNO78_15210</name>
</gene>
<keyword evidence="3" id="KW-1185">Reference proteome</keyword>
<keyword evidence="1" id="KW-1133">Transmembrane helix</keyword>
<name>A0AAN9SG43_PSOTE</name>